<feature type="domain" description="Cytosolic endo-beta-N-acetylglucosaminidase TIM barrel" evidence="1">
    <location>
        <begin position="67"/>
        <end position="404"/>
    </location>
</feature>
<comment type="caution">
    <text evidence="2">The sequence shown here is derived from an EMBL/GenBank/DDBJ whole genome shotgun (WGS) entry which is preliminary data.</text>
</comment>
<sequence>MPLHGTNHSKLVLDDKPYFDSLAELDAWGDNIPPSLSGTLRYHARSQSTSTQGRLLLCHDYKGGYIESPSHRSYTFNFWSHCDTFIYFSHHRVTVPPSGWITAAHRQGVKMLGTLIFEHDTSEEDCLRLLIGRLPKSKSGPLQTPEQMTIPISPHYARLLASLAKQRGFDGYLLNFEYPLRGAVEQTRALSLWISLLEHELREQVGPHSEVIWYDSVIVDGTVRWQDRLSSVNVPFFVPSTGFFTNYTWRPNYPTLTAQYFLTLEPQHLERPRPKSLRDIYVGVDVWGRGSHGGGGFGAYKAISHIDPEFLGLSVALFGQAWSWETEEGKEGFSWETWWAHERKLWVGPMNPTEGVRIPEPPEDEGCDHIPYKPITSFFALKPPPDPLTLTFHTSFCPGVGKEWFVEGVKVLGSTKDGWTDLNKNTTIGDLAWPYPAISSELGEWEGSPPVVLPTLDMHDAWVGGSSLRLDVNLPIDPSSEASFRCIWIPIQSLSMASQQSYDIKLVYKVVSGSGTEVDLGPSLRSLDNTNDPLEIDIVILPIDEILATREGWTTTSIRISVKSQLSSHTLAVGLVVGIAQEEPTTQDNNTLSIFLGQLSAFPSPSDVRTSIPEPQVLWADYQKPETGDKVGVLTWEVAQSLPSITALSIRSVEDPQPAWTIDTHPRSFLYFNIYAEAGVGDAKRYSFIGTSGSDGRGNRFLVDPACMPSELSGCKQLRFTVQGVTDRGEVLGRERCVYVDVVVDERA</sequence>
<evidence type="ECO:0000313" key="3">
    <source>
        <dbReference type="Proteomes" id="UP000813824"/>
    </source>
</evidence>
<dbReference type="AlphaFoldDB" id="A0A8K0UVU0"/>
<evidence type="ECO:0000259" key="1">
    <source>
        <dbReference type="Pfam" id="PF03644"/>
    </source>
</evidence>
<dbReference type="InterPro" id="IPR005201">
    <property type="entry name" value="TIM_ENGase"/>
</dbReference>
<dbReference type="Gene3D" id="3.20.20.80">
    <property type="entry name" value="Glycosidases"/>
    <property type="match status" value="1"/>
</dbReference>
<proteinExistence type="predicted"/>
<evidence type="ECO:0000313" key="2">
    <source>
        <dbReference type="EMBL" id="KAH8105427.1"/>
    </source>
</evidence>
<keyword evidence="2" id="KW-0378">Hydrolase</keyword>
<dbReference type="PANTHER" id="PTHR13246">
    <property type="entry name" value="ENDO BETA N-ACETYLGLUCOSAMINIDASE"/>
    <property type="match status" value="1"/>
</dbReference>
<organism evidence="2 3">
    <name type="scientific">Cristinia sonorae</name>
    <dbReference type="NCBI Taxonomy" id="1940300"/>
    <lineage>
        <taxon>Eukaryota</taxon>
        <taxon>Fungi</taxon>
        <taxon>Dikarya</taxon>
        <taxon>Basidiomycota</taxon>
        <taxon>Agaricomycotina</taxon>
        <taxon>Agaricomycetes</taxon>
        <taxon>Agaricomycetidae</taxon>
        <taxon>Agaricales</taxon>
        <taxon>Pleurotineae</taxon>
        <taxon>Stephanosporaceae</taxon>
        <taxon>Cristinia</taxon>
    </lineage>
</organism>
<dbReference type="PANTHER" id="PTHR13246:SF1">
    <property type="entry name" value="CYTOSOLIC ENDO-BETA-N-ACETYLGLUCOSAMINIDASE"/>
    <property type="match status" value="1"/>
</dbReference>
<reference evidence="2" key="1">
    <citation type="journal article" date="2021" name="New Phytol.">
        <title>Evolutionary innovations through gain and loss of genes in the ectomycorrhizal Boletales.</title>
        <authorList>
            <person name="Wu G."/>
            <person name="Miyauchi S."/>
            <person name="Morin E."/>
            <person name="Kuo A."/>
            <person name="Drula E."/>
            <person name="Varga T."/>
            <person name="Kohler A."/>
            <person name="Feng B."/>
            <person name="Cao Y."/>
            <person name="Lipzen A."/>
            <person name="Daum C."/>
            <person name="Hundley H."/>
            <person name="Pangilinan J."/>
            <person name="Johnson J."/>
            <person name="Barry K."/>
            <person name="LaButti K."/>
            <person name="Ng V."/>
            <person name="Ahrendt S."/>
            <person name="Min B."/>
            <person name="Choi I.G."/>
            <person name="Park H."/>
            <person name="Plett J.M."/>
            <person name="Magnuson J."/>
            <person name="Spatafora J.W."/>
            <person name="Nagy L.G."/>
            <person name="Henrissat B."/>
            <person name="Grigoriev I.V."/>
            <person name="Yang Z.L."/>
            <person name="Xu J."/>
            <person name="Martin F.M."/>
        </authorList>
    </citation>
    <scope>NUCLEOTIDE SEQUENCE</scope>
    <source>
        <strain evidence="2">KKN 215</strain>
    </source>
</reference>
<protein>
    <submittedName>
        <fullName evidence="2">Glycosyl hydrolase family 85-domain-containing protein</fullName>
    </submittedName>
</protein>
<dbReference type="GO" id="GO:0033925">
    <property type="term" value="F:mannosyl-glycoprotein endo-beta-N-acetylglucosaminidase activity"/>
    <property type="evidence" value="ECO:0007669"/>
    <property type="project" value="UniProtKB-EC"/>
</dbReference>
<gene>
    <name evidence="2" type="ORF">BXZ70DRAFT_920828</name>
</gene>
<dbReference type="OrthoDB" id="284473at2759"/>
<accession>A0A8K0UVU0</accession>
<dbReference type="EMBL" id="JAEVFJ010000004">
    <property type="protein sequence ID" value="KAH8105427.1"/>
    <property type="molecule type" value="Genomic_DNA"/>
</dbReference>
<dbReference type="GO" id="GO:0005829">
    <property type="term" value="C:cytosol"/>
    <property type="evidence" value="ECO:0007669"/>
    <property type="project" value="UniProtKB-SubCell"/>
</dbReference>
<name>A0A8K0UVU0_9AGAR</name>
<dbReference type="InterPro" id="IPR032979">
    <property type="entry name" value="ENGase"/>
</dbReference>
<dbReference type="Pfam" id="PF03644">
    <property type="entry name" value="Glyco_hydro_85"/>
    <property type="match status" value="1"/>
</dbReference>
<keyword evidence="3" id="KW-1185">Reference proteome</keyword>
<dbReference type="Proteomes" id="UP000813824">
    <property type="component" value="Unassembled WGS sequence"/>
</dbReference>
<dbReference type="Gene3D" id="2.60.120.260">
    <property type="entry name" value="Galactose-binding domain-like"/>
    <property type="match status" value="1"/>
</dbReference>